<name>A0AAW1VPF5_RUBAR</name>
<sequence>MPNKSSDSFIFDEMRRKLEIQTEWLEHVVTWHLHMQSKGSSHLNLIGNAWRLGNGGQPLELIDGGFRDSCNLSDVLRCVHVSLLCLQQLPEDRPTMSSVLQMLCSESTLPQPKEPGFFSEKDLVEGKFPLLSNETSSNGLTITLLEAH</sequence>
<proteinExistence type="predicted"/>
<feature type="domain" description="S-locus receptor kinase C-terminal" evidence="1">
    <location>
        <begin position="106"/>
        <end position="147"/>
    </location>
</feature>
<keyword evidence="3" id="KW-1185">Reference proteome</keyword>
<gene>
    <name evidence="2" type="ORF">M0R45_002841</name>
</gene>
<organism evidence="2 3">
    <name type="scientific">Rubus argutus</name>
    <name type="common">Southern blackberry</name>
    <dbReference type="NCBI Taxonomy" id="59490"/>
    <lineage>
        <taxon>Eukaryota</taxon>
        <taxon>Viridiplantae</taxon>
        <taxon>Streptophyta</taxon>
        <taxon>Embryophyta</taxon>
        <taxon>Tracheophyta</taxon>
        <taxon>Spermatophyta</taxon>
        <taxon>Magnoliopsida</taxon>
        <taxon>eudicotyledons</taxon>
        <taxon>Gunneridae</taxon>
        <taxon>Pentapetalae</taxon>
        <taxon>rosids</taxon>
        <taxon>fabids</taxon>
        <taxon>Rosales</taxon>
        <taxon>Rosaceae</taxon>
        <taxon>Rosoideae</taxon>
        <taxon>Rosoideae incertae sedis</taxon>
        <taxon>Rubus</taxon>
    </lineage>
</organism>
<dbReference type="InterPro" id="IPR011009">
    <property type="entry name" value="Kinase-like_dom_sf"/>
</dbReference>
<dbReference type="PANTHER" id="PTHR27006:SF587">
    <property type="entry name" value="RECEPTOR-LIKE SERINE_THREONINE-PROTEIN KINASE"/>
    <property type="match status" value="1"/>
</dbReference>
<dbReference type="Pfam" id="PF11883">
    <property type="entry name" value="DUF3403"/>
    <property type="match status" value="1"/>
</dbReference>
<evidence type="ECO:0000259" key="1">
    <source>
        <dbReference type="Pfam" id="PF11883"/>
    </source>
</evidence>
<dbReference type="Proteomes" id="UP001457282">
    <property type="component" value="Unassembled WGS sequence"/>
</dbReference>
<dbReference type="SUPFAM" id="SSF56112">
    <property type="entry name" value="Protein kinase-like (PK-like)"/>
    <property type="match status" value="1"/>
</dbReference>
<reference evidence="2 3" key="1">
    <citation type="journal article" date="2023" name="G3 (Bethesda)">
        <title>A chromosome-length genome assembly and annotation of blackberry (Rubus argutus, cv. 'Hillquist').</title>
        <authorList>
            <person name="Bruna T."/>
            <person name="Aryal R."/>
            <person name="Dudchenko O."/>
            <person name="Sargent D.J."/>
            <person name="Mead D."/>
            <person name="Buti M."/>
            <person name="Cavallini A."/>
            <person name="Hytonen T."/>
            <person name="Andres J."/>
            <person name="Pham M."/>
            <person name="Weisz D."/>
            <person name="Mascagni F."/>
            <person name="Usai G."/>
            <person name="Natali L."/>
            <person name="Bassil N."/>
            <person name="Fernandez G.E."/>
            <person name="Lomsadze A."/>
            <person name="Armour M."/>
            <person name="Olukolu B."/>
            <person name="Poorten T."/>
            <person name="Britton C."/>
            <person name="Davik J."/>
            <person name="Ashrafi H."/>
            <person name="Aiden E.L."/>
            <person name="Borodovsky M."/>
            <person name="Worthington M."/>
        </authorList>
    </citation>
    <scope>NUCLEOTIDE SEQUENCE [LARGE SCALE GENOMIC DNA]</scope>
    <source>
        <strain evidence="2">PI 553951</strain>
    </source>
</reference>
<accession>A0AAW1VPF5</accession>
<dbReference type="PANTHER" id="PTHR27006">
    <property type="entry name" value="PROMASTIGOTE SURFACE ANTIGEN PROTEIN PSA"/>
    <property type="match status" value="1"/>
</dbReference>
<dbReference type="GO" id="GO:0004674">
    <property type="term" value="F:protein serine/threonine kinase activity"/>
    <property type="evidence" value="ECO:0007669"/>
    <property type="project" value="InterPro"/>
</dbReference>
<dbReference type="Gene3D" id="1.10.510.10">
    <property type="entry name" value="Transferase(Phosphotransferase) domain 1"/>
    <property type="match status" value="1"/>
</dbReference>
<protein>
    <recommendedName>
        <fullName evidence="1">S-locus receptor kinase C-terminal domain-containing protein</fullName>
    </recommendedName>
</protein>
<evidence type="ECO:0000313" key="2">
    <source>
        <dbReference type="EMBL" id="KAK9906135.1"/>
    </source>
</evidence>
<evidence type="ECO:0000313" key="3">
    <source>
        <dbReference type="Proteomes" id="UP001457282"/>
    </source>
</evidence>
<dbReference type="AlphaFoldDB" id="A0AAW1VPF5"/>
<comment type="caution">
    <text evidence="2">The sequence shown here is derived from an EMBL/GenBank/DDBJ whole genome shotgun (WGS) entry which is preliminary data.</text>
</comment>
<dbReference type="EMBL" id="JBEDUW010000089">
    <property type="protein sequence ID" value="KAK9906135.1"/>
    <property type="molecule type" value="Genomic_DNA"/>
</dbReference>
<dbReference type="InterPro" id="IPR021820">
    <property type="entry name" value="S-locus_recpt_kinase_C"/>
</dbReference>